<feature type="compositionally biased region" description="Pro residues" evidence="1">
    <location>
        <begin position="71"/>
        <end position="84"/>
    </location>
</feature>
<feature type="region of interest" description="Disordered" evidence="1">
    <location>
        <begin position="187"/>
        <end position="223"/>
    </location>
</feature>
<evidence type="ECO:0000256" key="1">
    <source>
        <dbReference type="SAM" id="MobiDB-lite"/>
    </source>
</evidence>
<comment type="caution">
    <text evidence="3">The sequence shown here is derived from an EMBL/GenBank/DDBJ whole genome shotgun (WGS) entry which is preliminary data.</text>
</comment>
<dbReference type="EMBL" id="SJPS01000003">
    <property type="protein sequence ID" value="TWU27286.1"/>
    <property type="molecule type" value="Genomic_DNA"/>
</dbReference>
<proteinExistence type="predicted"/>
<keyword evidence="4" id="KW-1185">Reference proteome</keyword>
<evidence type="ECO:0000256" key="2">
    <source>
        <dbReference type="SAM" id="SignalP"/>
    </source>
</evidence>
<dbReference type="OrthoDB" id="260568at2"/>
<feature type="signal peptide" evidence="2">
    <location>
        <begin position="1"/>
        <end position="20"/>
    </location>
</feature>
<organism evidence="3 4">
    <name type="scientific">Bythopirellula polymerisocia</name>
    <dbReference type="NCBI Taxonomy" id="2528003"/>
    <lineage>
        <taxon>Bacteria</taxon>
        <taxon>Pseudomonadati</taxon>
        <taxon>Planctomycetota</taxon>
        <taxon>Planctomycetia</taxon>
        <taxon>Pirellulales</taxon>
        <taxon>Lacipirellulaceae</taxon>
        <taxon>Bythopirellula</taxon>
    </lineage>
</organism>
<dbReference type="PROSITE" id="PS51257">
    <property type="entry name" value="PROKAR_LIPOPROTEIN"/>
    <property type="match status" value="1"/>
</dbReference>
<feature type="chain" id="PRO_5022878947" evidence="2">
    <location>
        <begin position="21"/>
        <end position="314"/>
    </location>
</feature>
<name>A0A5C6CWD1_9BACT</name>
<dbReference type="Proteomes" id="UP000318437">
    <property type="component" value="Unassembled WGS sequence"/>
</dbReference>
<evidence type="ECO:0000313" key="4">
    <source>
        <dbReference type="Proteomes" id="UP000318437"/>
    </source>
</evidence>
<dbReference type="RefSeq" id="WP_146450511.1">
    <property type="nucleotide sequence ID" value="NZ_SJPS01000003.1"/>
</dbReference>
<evidence type="ECO:0000313" key="3">
    <source>
        <dbReference type="EMBL" id="TWU27286.1"/>
    </source>
</evidence>
<keyword evidence="2" id="KW-0732">Signal</keyword>
<feature type="compositionally biased region" description="Polar residues" evidence="1">
    <location>
        <begin position="198"/>
        <end position="223"/>
    </location>
</feature>
<accession>A0A5C6CWD1</accession>
<gene>
    <name evidence="3" type="ORF">Pla144_20580</name>
</gene>
<feature type="region of interest" description="Disordered" evidence="1">
    <location>
        <begin position="34"/>
        <end position="101"/>
    </location>
</feature>
<reference evidence="3 4" key="1">
    <citation type="submission" date="2019-02" db="EMBL/GenBank/DDBJ databases">
        <title>Deep-cultivation of Planctomycetes and their phenomic and genomic characterization uncovers novel biology.</title>
        <authorList>
            <person name="Wiegand S."/>
            <person name="Jogler M."/>
            <person name="Boedeker C."/>
            <person name="Pinto D."/>
            <person name="Vollmers J."/>
            <person name="Rivas-Marin E."/>
            <person name="Kohn T."/>
            <person name="Peeters S.H."/>
            <person name="Heuer A."/>
            <person name="Rast P."/>
            <person name="Oberbeckmann S."/>
            <person name="Bunk B."/>
            <person name="Jeske O."/>
            <person name="Meyerdierks A."/>
            <person name="Storesund J.E."/>
            <person name="Kallscheuer N."/>
            <person name="Luecker S."/>
            <person name="Lage O.M."/>
            <person name="Pohl T."/>
            <person name="Merkel B.J."/>
            <person name="Hornburger P."/>
            <person name="Mueller R.-W."/>
            <person name="Bruemmer F."/>
            <person name="Labrenz M."/>
            <person name="Spormann A.M."/>
            <person name="Op Den Camp H."/>
            <person name="Overmann J."/>
            <person name="Amann R."/>
            <person name="Jetten M.S.M."/>
            <person name="Mascher T."/>
            <person name="Medema M.H."/>
            <person name="Devos D.P."/>
            <person name="Kaster A.-K."/>
            <person name="Ovreas L."/>
            <person name="Rohde M."/>
            <person name="Galperin M.Y."/>
            <person name="Jogler C."/>
        </authorList>
    </citation>
    <scope>NUCLEOTIDE SEQUENCE [LARGE SCALE GENOMIC DNA]</scope>
    <source>
        <strain evidence="3 4">Pla144</strain>
    </source>
</reference>
<dbReference type="AlphaFoldDB" id="A0A5C6CWD1"/>
<protein>
    <submittedName>
        <fullName evidence="3">Uncharacterized protein</fullName>
    </submittedName>
</protein>
<sequence length="314" mass="32841" precursor="true">MRWSFTLIVILASLGCRSSATPITNPFLAPDRVPPPATGALQPGAAQPFYPGDQVPVSPGGAAPGFVPPSTGYPPPPQTSPVTPPGGWNQPAPAGSVTPYGVQPTSGYAPATLSAVESQVVRVAPDNENLRFASVPNSNPSDILQVAAEQQTLVQQGYVHTPPIATQGFTQSQAQMSVDVLPATPPLSGAASDGFRPQGSSRAADSSFVSHSESQPLANQSQEDSNLFGYDASYTWLRGQLQFYPEKGVWGLRYITIGAGLDQYGGIAVINNTEVLGGLQPGEHLLVQGSMEVLDAGGGQFMPSYTVEGIQRQR</sequence>